<dbReference type="GO" id="GO:0006952">
    <property type="term" value="P:defense response"/>
    <property type="evidence" value="ECO:0007669"/>
    <property type="project" value="InterPro"/>
</dbReference>
<reference evidence="3" key="1">
    <citation type="submission" date="2021-01" db="EMBL/GenBank/DDBJ databases">
        <title>Adiantum capillus-veneris genome.</title>
        <authorList>
            <person name="Fang Y."/>
            <person name="Liao Q."/>
        </authorList>
    </citation>
    <scope>NUCLEOTIDE SEQUENCE</scope>
    <source>
        <strain evidence="3">H3</strain>
        <tissue evidence="3">Leaf</tissue>
    </source>
</reference>
<dbReference type="InterPro" id="IPR000008">
    <property type="entry name" value="C2_dom"/>
</dbReference>
<evidence type="ECO:0000313" key="4">
    <source>
        <dbReference type="Proteomes" id="UP000886520"/>
    </source>
</evidence>
<organism evidence="3 4">
    <name type="scientific">Adiantum capillus-veneris</name>
    <name type="common">Maidenhair fern</name>
    <dbReference type="NCBI Taxonomy" id="13818"/>
    <lineage>
        <taxon>Eukaryota</taxon>
        <taxon>Viridiplantae</taxon>
        <taxon>Streptophyta</taxon>
        <taxon>Embryophyta</taxon>
        <taxon>Tracheophyta</taxon>
        <taxon>Polypodiopsida</taxon>
        <taxon>Polypodiidae</taxon>
        <taxon>Polypodiales</taxon>
        <taxon>Pteridineae</taxon>
        <taxon>Pteridaceae</taxon>
        <taxon>Vittarioideae</taxon>
        <taxon>Adiantum</taxon>
    </lineage>
</organism>
<protein>
    <recommendedName>
        <fullName evidence="2">C2 domain-containing protein</fullName>
    </recommendedName>
</protein>
<comment type="caution">
    <text evidence="3">The sequence shown here is derived from an EMBL/GenBank/DDBJ whole genome shotgun (WGS) entry which is preliminary data.</text>
</comment>
<dbReference type="OrthoDB" id="270970at2759"/>
<evidence type="ECO:0000256" key="1">
    <source>
        <dbReference type="SAM" id="MobiDB-lite"/>
    </source>
</evidence>
<evidence type="ECO:0000259" key="2">
    <source>
        <dbReference type="PROSITE" id="PS50004"/>
    </source>
</evidence>
<dbReference type="Gene3D" id="2.60.40.150">
    <property type="entry name" value="C2 domain"/>
    <property type="match status" value="1"/>
</dbReference>
<dbReference type="InterPro" id="IPR044750">
    <property type="entry name" value="C2_SRC2/BAP"/>
</dbReference>
<gene>
    <name evidence="3" type="ORF">GOP47_0010803</name>
</gene>
<dbReference type="InterPro" id="IPR035892">
    <property type="entry name" value="C2_domain_sf"/>
</dbReference>
<sequence>MAEQRLIEIVLVSASNLKDVNYLSKMETYAVLNFPPYVDYTTQLDYHNGLNPAWNEKLGFMIPEPVLQRGEGHLKLEIFTLSTLGPKFVSETSIPLTDISLLPRLHEPYVKKYPLKTNSGDFHGEVTITFILGDKVFLNVGDQEPFFPIVTGFGSGRPTHDLPLKSQEPPFGTGFGTGRPTYDLPLKSQEPPFGTGFGTGQPTHDLPLKSQGVLYPIPSKPLALLPQPPRPSHVSPYDRPMLTQPPTMPLPMPPKDYMPLPRPTTTPTHGKPYGHITTPYASPYDRPMSPQPPTMPLPMPPNNYIPLPQPTTPPTHGKPYATPLSIAPLPPTRPPPSPLVRPLAYTPQLPRLGQPQEIVDVPITINEQGRYGHGTSIVPLQSSNHLFGGPLGKLLLTNLSHKSGAFGRVY</sequence>
<dbReference type="Pfam" id="PF00168">
    <property type="entry name" value="C2"/>
    <property type="match status" value="1"/>
</dbReference>
<accession>A0A9D4ZI56</accession>
<keyword evidence="4" id="KW-1185">Reference proteome</keyword>
<dbReference type="PANTHER" id="PTHR32246">
    <property type="entry name" value="INGRESSION PROTEIN FIC1"/>
    <property type="match status" value="1"/>
</dbReference>
<dbReference type="SUPFAM" id="SSF49562">
    <property type="entry name" value="C2 domain (Calcium/lipid-binding domain, CaLB)"/>
    <property type="match status" value="1"/>
</dbReference>
<name>A0A9D4ZI56_ADICA</name>
<dbReference type="EMBL" id="JABFUD020000010">
    <property type="protein sequence ID" value="KAI5074842.1"/>
    <property type="molecule type" value="Genomic_DNA"/>
</dbReference>
<dbReference type="PROSITE" id="PS50004">
    <property type="entry name" value="C2"/>
    <property type="match status" value="1"/>
</dbReference>
<dbReference type="SMART" id="SM00239">
    <property type="entry name" value="C2"/>
    <property type="match status" value="1"/>
</dbReference>
<dbReference type="AlphaFoldDB" id="A0A9D4ZI56"/>
<proteinExistence type="predicted"/>
<dbReference type="PANTHER" id="PTHR32246:SF173">
    <property type="entry name" value="C2 DOMAIN-CONTAINING PROTEIN"/>
    <property type="match status" value="1"/>
</dbReference>
<dbReference type="Proteomes" id="UP000886520">
    <property type="component" value="Chromosome 10"/>
</dbReference>
<dbReference type="CDD" id="cd04051">
    <property type="entry name" value="C2_SRC2_like"/>
    <property type="match status" value="1"/>
</dbReference>
<feature type="region of interest" description="Disordered" evidence="1">
    <location>
        <begin position="222"/>
        <end position="252"/>
    </location>
</feature>
<feature type="domain" description="C2" evidence="2">
    <location>
        <begin position="1"/>
        <end position="109"/>
    </location>
</feature>
<evidence type="ECO:0000313" key="3">
    <source>
        <dbReference type="EMBL" id="KAI5074842.1"/>
    </source>
</evidence>